<evidence type="ECO:0000313" key="10">
    <source>
        <dbReference type="Proteomes" id="UP001218629"/>
    </source>
</evidence>
<feature type="repeat" description="WD" evidence="5">
    <location>
        <begin position="694"/>
        <end position="729"/>
    </location>
</feature>
<feature type="repeat" description="WD" evidence="5">
    <location>
        <begin position="487"/>
        <end position="528"/>
    </location>
</feature>
<keyword evidence="4 6" id="KW-0067">ATP-binding</keyword>
<dbReference type="InterPro" id="IPR015943">
    <property type="entry name" value="WD40/YVTN_repeat-like_dom_sf"/>
</dbReference>
<keyword evidence="1 5" id="KW-0853">WD repeat</keyword>
<feature type="repeat" description="WD" evidence="5">
    <location>
        <begin position="445"/>
        <end position="486"/>
    </location>
</feature>
<evidence type="ECO:0000256" key="2">
    <source>
        <dbReference type="ARBA" id="ARBA00022737"/>
    </source>
</evidence>
<dbReference type="Pfam" id="PF00400">
    <property type="entry name" value="WD40"/>
    <property type="match status" value="6"/>
</dbReference>
<feature type="domain" description="Protein kinase" evidence="8">
    <location>
        <begin position="12"/>
        <end position="268"/>
    </location>
</feature>
<dbReference type="PROSITE" id="PS00678">
    <property type="entry name" value="WD_REPEATS_1"/>
    <property type="match status" value="2"/>
</dbReference>
<feature type="region of interest" description="Disordered" evidence="7">
    <location>
        <begin position="343"/>
        <end position="405"/>
    </location>
</feature>
<dbReference type="InterPro" id="IPR036322">
    <property type="entry name" value="WD40_repeat_dom_sf"/>
</dbReference>
<dbReference type="Proteomes" id="UP001218629">
    <property type="component" value="Chromosome"/>
</dbReference>
<dbReference type="Pfam" id="PF00069">
    <property type="entry name" value="Pkinase"/>
    <property type="match status" value="1"/>
</dbReference>
<evidence type="ECO:0000256" key="1">
    <source>
        <dbReference type="ARBA" id="ARBA00022574"/>
    </source>
</evidence>
<keyword evidence="9" id="KW-0808">Transferase</keyword>
<dbReference type="CDD" id="cd00200">
    <property type="entry name" value="WD40"/>
    <property type="match status" value="1"/>
</dbReference>
<keyword evidence="2" id="KW-0677">Repeat</keyword>
<dbReference type="PROSITE" id="PS50011">
    <property type="entry name" value="PROTEIN_KINASE_DOM"/>
    <property type="match status" value="1"/>
</dbReference>
<dbReference type="EMBL" id="CP095749">
    <property type="protein sequence ID" value="WEB43629.1"/>
    <property type="molecule type" value="Genomic_DNA"/>
</dbReference>
<dbReference type="SUPFAM" id="SSF50978">
    <property type="entry name" value="WD40 repeat-like"/>
    <property type="match status" value="1"/>
</dbReference>
<dbReference type="Gene3D" id="1.10.510.10">
    <property type="entry name" value="Transferase(Phosphotransferase) domain 1"/>
    <property type="match status" value="1"/>
</dbReference>
<dbReference type="InterPro" id="IPR019775">
    <property type="entry name" value="WD40_repeat_CS"/>
</dbReference>
<evidence type="ECO:0000259" key="8">
    <source>
        <dbReference type="PROSITE" id="PS50011"/>
    </source>
</evidence>
<dbReference type="PROSITE" id="PS50294">
    <property type="entry name" value="WD_REPEATS_REGION"/>
    <property type="match status" value="3"/>
</dbReference>
<keyword evidence="9" id="KW-0418">Kinase</keyword>
<dbReference type="SMART" id="SM00320">
    <property type="entry name" value="WD40"/>
    <property type="match status" value="7"/>
</dbReference>
<feature type="repeat" description="WD" evidence="5">
    <location>
        <begin position="609"/>
        <end position="650"/>
    </location>
</feature>
<dbReference type="PANTHER" id="PTHR22847:SF637">
    <property type="entry name" value="WD REPEAT DOMAIN 5B"/>
    <property type="match status" value="1"/>
</dbReference>
<feature type="compositionally biased region" description="Low complexity" evidence="7">
    <location>
        <begin position="345"/>
        <end position="358"/>
    </location>
</feature>
<dbReference type="PROSITE" id="PS00108">
    <property type="entry name" value="PROTEIN_KINASE_ST"/>
    <property type="match status" value="1"/>
</dbReference>
<evidence type="ECO:0000313" key="9">
    <source>
        <dbReference type="EMBL" id="WEB43629.1"/>
    </source>
</evidence>
<dbReference type="Gene3D" id="3.30.200.20">
    <property type="entry name" value="Phosphorylase Kinase, domain 1"/>
    <property type="match status" value="1"/>
</dbReference>
<evidence type="ECO:0000256" key="6">
    <source>
        <dbReference type="PROSITE-ProRule" id="PRU10141"/>
    </source>
</evidence>
<organism evidence="9 10">
    <name type="scientific">Streptomyces yunnanensis</name>
    <dbReference type="NCBI Taxonomy" id="156453"/>
    <lineage>
        <taxon>Bacteria</taxon>
        <taxon>Bacillati</taxon>
        <taxon>Actinomycetota</taxon>
        <taxon>Actinomycetes</taxon>
        <taxon>Kitasatosporales</taxon>
        <taxon>Streptomycetaceae</taxon>
        <taxon>Streptomyces</taxon>
    </lineage>
</organism>
<dbReference type="InterPro" id="IPR020472">
    <property type="entry name" value="WD40_PAC1"/>
</dbReference>
<dbReference type="PRINTS" id="PR00320">
    <property type="entry name" value="GPROTEINBRPT"/>
</dbReference>
<dbReference type="PANTHER" id="PTHR22847">
    <property type="entry name" value="WD40 REPEAT PROTEIN"/>
    <property type="match status" value="1"/>
</dbReference>
<keyword evidence="10" id="KW-1185">Reference proteome</keyword>
<dbReference type="InterPro" id="IPR008271">
    <property type="entry name" value="Ser/Thr_kinase_AS"/>
</dbReference>
<evidence type="ECO:0000256" key="4">
    <source>
        <dbReference type="ARBA" id="ARBA00022840"/>
    </source>
</evidence>
<protein>
    <submittedName>
        <fullName evidence="9">Protein kinase</fullName>
    </submittedName>
</protein>
<dbReference type="InterPro" id="IPR011009">
    <property type="entry name" value="Kinase-like_dom_sf"/>
</dbReference>
<feature type="repeat" description="WD" evidence="5">
    <location>
        <begin position="580"/>
        <end position="610"/>
    </location>
</feature>
<reference evidence="9 10" key="1">
    <citation type="submission" date="2022-03" db="EMBL/GenBank/DDBJ databases">
        <title>Streptomyces yunnanensis P86,complete genome.</title>
        <authorList>
            <person name="Chen S."/>
            <person name="Zhang Q."/>
        </authorList>
    </citation>
    <scope>NUCLEOTIDE SEQUENCE [LARGE SCALE GENOMIC DNA]</scope>
    <source>
        <strain evidence="9 10">P86</strain>
    </source>
</reference>
<evidence type="ECO:0000256" key="7">
    <source>
        <dbReference type="SAM" id="MobiDB-lite"/>
    </source>
</evidence>
<name>A0ABY8AF40_9ACTN</name>
<proteinExistence type="predicted"/>
<dbReference type="PROSITE" id="PS00107">
    <property type="entry name" value="PROTEIN_KINASE_ATP"/>
    <property type="match status" value="1"/>
</dbReference>
<evidence type="ECO:0000256" key="5">
    <source>
        <dbReference type="PROSITE-ProRule" id="PRU00221"/>
    </source>
</evidence>
<feature type="region of interest" description="Disordered" evidence="7">
    <location>
        <begin position="290"/>
        <end position="330"/>
    </location>
</feature>
<dbReference type="InterPro" id="IPR017441">
    <property type="entry name" value="Protein_kinase_ATP_BS"/>
</dbReference>
<dbReference type="PROSITE" id="PS50082">
    <property type="entry name" value="WD_REPEATS_2"/>
    <property type="match status" value="5"/>
</dbReference>
<dbReference type="InterPro" id="IPR000719">
    <property type="entry name" value="Prot_kinase_dom"/>
</dbReference>
<dbReference type="Gene3D" id="2.130.10.10">
    <property type="entry name" value="YVTN repeat-like/Quinoprotein amine dehydrogenase"/>
    <property type="match status" value="2"/>
</dbReference>
<accession>A0ABY8AF40</accession>
<dbReference type="CDD" id="cd14014">
    <property type="entry name" value="STKc_PknB_like"/>
    <property type="match status" value="1"/>
</dbReference>
<dbReference type="SMART" id="SM00220">
    <property type="entry name" value="S_TKc"/>
    <property type="match status" value="1"/>
</dbReference>
<dbReference type="SUPFAM" id="SSF56112">
    <property type="entry name" value="Protein kinase-like (PK-like)"/>
    <property type="match status" value="1"/>
</dbReference>
<gene>
    <name evidence="9" type="ORF">MOV08_33025</name>
</gene>
<keyword evidence="3 6" id="KW-0547">Nucleotide-binding</keyword>
<dbReference type="GO" id="GO:0016301">
    <property type="term" value="F:kinase activity"/>
    <property type="evidence" value="ECO:0007669"/>
    <property type="project" value="UniProtKB-KW"/>
</dbReference>
<evidence type="ECO:0000256" key="3">
    <source>
        <dbReference type="ARBA" id="ARBA00022741"/>
    </source>
</evidence>
<sequence length="729" mass="75651">MEPSDPAEIGPYRVVGRLGAGGMGRVYLGRSKGGRLVAVKVVRPELAEERGFRRRFAREVDAARRVNGLFTAGVVDADPDGDVAWLATVYVPGVALSETVVEHGPLPETAVAALGAGLAEALEAIHAAGVIHRDLKPSNVLLSADGPRVIDFGISLTTEASALTRTGGVVGTPGFMSPEQLTGEPIGTPSDVFSLGAVLAFASCGEAPFGGGPVQGLMFRIVHEEPDLAGIPERLRELVARCLAKHPAQRPSIAGLLEQLAVSSHMGLHDAGSVFDSDWMPTVLARTVEGRSSAVPVTPADPPAEPVARTVEPPTHSEGVLGPSATSADEAVPAVPLADEAVRQPSLGSSGPSRSGVPAETAHGHSAQQAPSPSVPPGLPSSQASAERVPTTPLSASENSSERVPAAPVALSRRTVLVGVLGVAALAGGVASAVLLLDNGPTVILTGHTGPVGSVAFSPDGETLATGSSDHTARLWDVATWKTIATLTGHTDRVDSVAFSPDGKILATGSADNTVRLWDVPTRRTTATLTDADSGPSMAFSPDGKTLATGHMEMRLWDVATRKITATFNDDYTNGDRIAAFSPDGKTLATDRDNGTVWLWDVATRKRTATLNVDQARSLAFSPDGKTLATGSPYDGVQLWDVATRKTIATLKVDDGVSSLAFSHDGKTLATTAGGYDDPVQLWDVATWKTIATLTGHTRFAESVAFSHDGKTLAIASSDETVPIWNVNR</sequence>
<dbReference type="RefSeq" id="WP_275309974.1">
    <property type="nucleotide sequence ID" value="NZ_CP095749.1"/>
</dbReference>
<dbReference type="InterPro" id="IPR001680">
    <property type="entry name" value="WD40_rpt"/>
</dbReference>
<feature type="binding site" evidence="6">
    <location>
        <position position="40"/>
    </location>
    <ligand>
        <name>ATP</name>
        <dbReference type="ChEBI" id="CHEBI:30616"/>
    </ligand>
</feature>